<gene>
    <name evidence="2" type="ORF">AURDEDRAFT_170773</name>
</gene>
<feature type="compositionally biased region" description="Low complexity" evidence="1">
    <location>
        <begin position="92"/>
        <end position="109"/>
    </location>
</feature>
<evidence type="ECO:0000256" key="1">
    <source>
        <dbReference type="SAM" id="MobiDB-lite"/>
    </source>
</evidence>
<dbReference type="EMBL" id="JH687805">
    <property type="protein sequence ID" value="EJD40195.1"/>
    <property type="molecule type" value="Genomic_DNA"/>
</dbReference>
<dbReference type="KEGG" id="adl:AURDEDRAFT_170773"/>
<protein>
    <submittedName>
        <fullName evidence="2">Uncharacterized protein</fullName>
    </submittedName>
</protein>
<dbReference type="Proteomes" id="UP000006514">
    <property type="component" value="Unassembled WGS sequence"/>
</dbReference>
<sequence length="544" mass="58646">MSLKFEDIFDVESYENDANQAAGEDDAPASNLSCATDDDQLDSATGDNQANSLGEETAGLPDLYDAGEGCPTPDAPAIVGPASFDETAQPGASTAPATNATDDTTSTPPLDAGSTISPHIPDGYGQAGGQGCADVTDAQDPLYPYGAGQQQLYAPPPYPPPPHTYDLPADYPLPTGPFPMDFLNGGAAHAQPQWQPRNAWEGNAPMGPTYGNFYTGNAAMPSPWDAQPIYAAPAPYQQSFQLPQQFIPPGPVRSRFPAPLRRGPNGATSSNARHAPYSIARGAPAQRGAGLVRHQQRAAPAPTLTWHDPVVAPHNGQAMPRQSQMQWHHTNAENYQDVFSQSPASLSANQMLGPSVQAFGNSLISRQQSQHTPGEGNAAPVPSGSSLPVTAPAALKPPTFDYSNGQLHRCPVCVANPKATTSQKGPFTEEAMQRHYRRIHDGYRELHGPYAHCIFCDKRLAVSRRGHFRDHWRQNRKPGCGQLPCKEVRRLGGERAYAAMRQHLRSMGIPLDHWQMAEDAKLMNALLALPEDDEDEDRDSMDNE</sequence>
<reference evidence="3" key="1">
    <citation type="journal article" date="2012" name="Science">
        <title>The Paleozoic origin of enzymatic lignin decomposition reconstructed from 31 fungal genomes.</title>
        <authorList>
            <person name="Floudas D."/>
            <person name="Binder M."/>
            <person name="Riley R."/>
            <person name="Barry K."/>
            <person name="Blanchette R.A."/>
            <person name="Henrissat B."/>
            <person name="Martinez A.T."/>
            <person name="Otillar R."/>
            <person name="Spatafora J.W."/>
            <person name="Yadav J.S."/>
            <person name="Aerts A."/>
            <person name="Benoit I."/>
            <person name="Boyd A."/>
            <person name="Carlson A."/>
            <person name="Copeland A."/>
            <person name="Coutinho P.M."/>
            <person name="de Vries R.P."/>
            <person name="Ferreira P."/>
            <person name="Findley K."/>
            <person name="Foster B."/>
            <person name="Gaskell J."/>
            <person name="Glotzer D."/>
            <person name="Gorecki P."/>
            <person name="Heitman J."/>
            <person name="Hesse C."/>
            <person name="Hori C."/>
            <person name="Igarashi K."/>
            <person name="Jurgens J.A."/>
            <person name="Kallen N."/>
            <person name="Kersten P."/>
            <person name="Kohler A."/>
            <person name="Kuees U."/>
            <person name="Kumar T.K.A."/>
            <person name="Kuo A."/>
            <person name="LaButti K."/>
            <person name="Larrondo L.F."/>
            <person name="Lindquist E."/>
            <person name="Ling A."/>
            <person name="Lombard V."/>
            <person name="Lucas S."/>
            <person name="Lundell T."/>
            <person name="Martin R."/>
            <person name="McLaughlin D.J."/>
            <person name="Morgenstern I."/>
            <person name="Morin E."/>
            <person name="Murat C."/>
            <person name="Nagy L.G."/>
            <person name="Nolan M."/>
            <person name="Ohm R.A."/>
            <person name="Patyshakuliyeva A."/>
            <person name="Rokas A."/>
            <person name="Ruiz-Duenas F.J."/>
            <person name="Sabat G."/>
            <person name="Salamov A."/>
            <person name="Samejima M."/>
            <person name="Schmutz J."/>
            <person name="Slot J.C."/>
            <person name="St John F."/>
            <person name="Stenlid J."/>
            <person name="Sun H."/>
            <person name="Sun S."/>
            <person name="Syed K."/>
            <person name="Tsang A."/>
            <person name="Wiebenga A."/>
            <person name="Young D."/>
            <person name="Pisabarro A."/>
            <person name="Eastwood D.C."/>
            <person name="Martin F."/>
            <person name="Cullen D."/>
            <person name="Grigoriev I.V."/>
            <person name="Hibbett D.S."/>
        </authorList>
    </citation>
    <scope>NUCLEOTIDE SEQUENCE [LARGE SCALE GENOMIC DNA]</scope>
    <source>
        <strain evidence="3">TFB10046</strain>
    </source>
</reference>
<proteinExistence type="predicted"/>
<feature type="region of interest" description="Disordered" evidence="1">
    <location>
        <begin position="15"/>
        <end position="161"/>
    </location>
</feature>
<keyword evidence="3" id="KW-1185">Reference proteome</keyword>
<evidence type="ECO:0000313" key="3">
    <source>
        <dbReference type="Proteomes" id="UP000006514"/>
    </source>
</evidence>
<feature type="compositionally biased region" description="Polar residues" evidence="1">
    <location>
        <begin position="42"/>
        <end position="54"/>
    </location>
</feature>
<feature type="region of interest" description="Disordered" evidence="1">
    <location>
        <begin position="364"/>
        <end position="392"/>
    </location>
</feature>
<name>J0D235_AURST</name>
<organism evidence="2 3">
    <name type="scientific">Auricularia subglabra (strain TFB-10046 / SS5)</name>
    <name type="common">White-rot fungus</name>
    <name type="synonym">Auricularia delicata (strain TFB10046)</name>
    <dbReference type="NCBI Taxonomy" id="717982"/>
    <lineage>
        <taxon>Eukaryota</taxon>
        <taxon>Fungi</taxon>
        <taxon>Dikarya</taxon>
        <taxon>Basidiomycota</taxon>
        <taxon>Agaricomycotina</taxon>
        <taxon>Agaricomycetes</taxon>
        <taxon>Auriculariales</taxon>
        <taxon>Auriculariaceae</taxon>
        <taxon>Auricularia</taxon>
    </lineage>
</organism>
<evidence type="ECO:0000313" key="2">
    <source>
        <dbReference type="EMBL" id="EJD40195.1"/>
    </source>
</evidence>
<dbReference type="AlphaFoldDB" id="J0D235"/>
<dbReference type="InParanoid" id="J0D235"/>
<accession>J0D235</accession>